<dbReference type="InterPro" id="IPR008979">
    <property type="entry name" value="Galactose-bd-like_sf"/>
</dbReference>
<keyword evidence="1" id="KW-0732">Signal</keyword>
<comment type="caution">
    <text evidence="2">The sequence shown here is derived from an EMBL/GenBank/DDBJ whole genome shotgun (WGS) entry which is preliminary data.</text>
</comment>
<evidence type="ECO:0000256" key="1">
    <source>
        <dbReference type="SAM" id="SignalP"/>
    </source>
</evidence>
<name>A0A2T6C9D7_9BACL</name>
<keyword evidence="3" id="KW-1185">Reference proteome</keyword>
<dbReference type="InterPro" id="IPR008929">
    <property type="entry name" value="Chondroitin_lyas"/>
</dbReference>
<gene>
    <name evidence="2" type="ORF">C8P63_101113</name>
</gene>
<evidence type="ECO:0000313" key="2">
    <source>
        <dbReference type="EMBL" id="PTX64893.1"/>
    </source>
</evidence>
<dbReference type="Gene3D" id="2.70.98.70">
    <property type="match status" value="1"/>
</dbReference>
<dbReference type="Gene3D" id="2.60.120.260">
    <property type="entry name" value="Galactose-binding domain-like"/>
    <property type="match status" value="1"/>
</dbReference>
<dbReference type="Proteomes" id="UP000244240">
    <property type="component" value="Unassembled WGS sequence"/>
</dbReference>
<dbReference type="Gene3D" id="1.50.10.100">
    <property type="entry name" value="Chondroitin AC/alginate lyase"/>
    <property type="match status" value="1"/>
</dbReference>
<proteinExistence type="predicted"/>
<evidence type="ECO:0000313" key="3">
    <source>
        <dbReference type="Proteomes" id="UP000244240"/>
    </source>
</evidence>
<feature type="signal peptide" evidence="1">
    <location>
        <begin position="1"/>
        <end position="26"/>
    </location>
</feature>
<protein>
    <submittedName>
        <fullName evidence="2">Heparinase II/III-like protein</fullName>
    </submittedName>
</protein>
<accession>A0A2T6C9D7</accession>
<dbReference type="RefSeq" id="WP_170109410.1">
    <property type="nucleotide sequence ID" value="NZ_QBKR01000001.1"/>
</dbReference>
<reference evidence="2 3" key="1">
    <citation type="submission" date="2018-04" db="EMBL/GenBank/DDBJ databases">
        <title>Genomic Encyclopedia of Archaeal and Bacterial Type Strains, Phase II (KMG-II): from individual species to whole genera.</title>
        <authorList>
            <person name="Goeker M."/>
        </authorList>
    </citation>
    <scope>NUCLEOTIDE SEQUENCE [LARGE SCALE GENOMIC DNA]</scope>
    <source>
        <strain evidence="2 3">DSM 45787</strain>
    </source>
</reference>
<dbReference type="SUPFAM" id="SSF49785">
    <property type="entry name" value="Galactose-binding domain-like"/>
    <property type="match status" value="1"/>
</dbReference>
<dbReference type="EMBL" id="QBKR01000001">
    <property type="protein sequence ID" value="PTX64893.1"/>
    <property type="molecule type" value="Genomic_DNA"/>
</dbReference>
<dbReference type="AlphaFoldDB" id="A0A2T6C9D7"/>
<feature type="chain" id="PRO_5015481856" evidence="1">
    <location>
        <begin position="27"/>
        <end position="1203"/>
    </location>
</feature>
<dbReference type="SUPFAM" id="SSF48230">
    <property type="entry name" value="Chondroitin AC/alginate lyase"/>
    <property type="match status" value="1"/>
</dbReference>
<organism evidence="2 3">
    <name type="scientific">Melghirimyces profundicolus</name>
    <dbReference type="NCBI Taxonomy" id="1242148"/>
    <lineage>
        <taxon>Bacteria</taxon>
        <taxon>Bacillati</taxon>
        <taxon>Bacillota</taxon>
        <taxon>Bacilli</taxon>
        <taxon>Bacillales</taxon>
        <taxon>Thermoactinomycetaceae</taxon>
        <taxon>Melghirimyces</taxon>
    </lineage>
</organism>
<sequence length="1203" mass="136014">MKGSILLLVALLTLSAALFGTLPARADPEWKNVKTRSTFYTPKKVANARKNVKKYDWAKEIKNHAVLDAEKYLDFGVENLWNAVTTQNLPRSFAVNLELGSPITGKEFNEKYGYRGWQADPLNEPWKLTDPSSGYKFPTNDFASYYKSGLDEHGNFDPEKADKRYLVNELYPEKGKYWGVDDGTGWVDEDGNRWTFVAYYNHWHVWHGGVVDKALRAFRDAYLYTGDVKYAQAGTILLDRIADVYPEMDVSVYKWEDGFLHSHGGTGKGKVRGSIWEATAAIHYLSAYDAFFPGMEEADVIPFLNAKAQKYHMDNPKNTVSAIRKNIEDGLLREIYPAVKNAQIRGNFGMHQRTLAMAAVVLDEPGTSEEWIDWVFQPGELRSQPDWHLTGGNVMATLLNQVDRDGFGDEPSTQYNSYWLTQIQGVADILEGYDRYPKADLYQNVKFRKMFDTRYPLVMGNRYTPQIGDSFRTGNPGIVGTVQEHVDAFTRYRKPVYAQMAYLLNGNSTDGLHGSLFDADPEQVSRDIRKVLEEEGPLKQRETHLPGFGFAALRDGGNVPSTHQETSFFFFSNLKRLESTAEVIEHQGPIHLETDEWGKRDPEAFDIPEDYYAETGSIQLESRKRGDRISFRFKSPQTGNYVLELMPLSASSYGIYELKVDGKQVGTHDFYGSGNKGGSRSVGSLKLEKGEHTLTFINRGKNPRATGYKLGLTGMALKPASDSKTSSGGNSKRRGLWMYYGKNLVGRHGHKDTLNIGYHAFGLDLSPDLGYPDNFKNRTEWVSNTVSHNTVVVDQTKQHDSLSSIPHHFDSSSRVQLIDVDAPHVYPQTEQYRRTTAMIRVDDQNSYAVDFFRIQGGDHHHFSFHGAEGLTTVDGLNLTEQKRGTYAGEDVHYGEKEPDQPSGWEYAGSGFHYLTNVERAQNPNGPFSVDWKIRDTWSVLPEEKNIHLRLTLLNQVDDAALADGIPPRLPGNPKRLRYLIAHREGKNLKSQFVSLLEAYQDERFIRSVTPVELTVDGKKVTHHRACALKVELKNGRVDTIVNSLDPDVTYTIGEKLRFQGFFGVYSEKNGKPVYAYLNDGKFISPAGKPLLQNKKARIKGTILTFTKELSIRNEITVKLKDKLHSPESVIGRTIFIDNDGERNAAYEIKGIRHLQGNRYTLDIGSSTLIRKTKDPKNMSKGFVYNIKEGQTWRIPLSAEWSTP</sequence>